<sequence length="209" mass="23642">MIAYKRATGDNNNDGFTDDDPYGRGSWVWGRWILFVIFVVGILLMTLLTFRINRRRTATGRAPIYGTAWMTPPSYRQSERDYNHTQNYVEEYVPTYTETTNANDLGYYDANGVFHKNAKAEMLQPPALDGEVARPDGPPPGFDGLAQPESAYLRPEDVPQEDIDLEFRRPAQTNFQRTTAGPSSSLETNDDEDSSVSVQMQQVRTSSKK</sequence>
<dbReference type="VEuPathDB" id="FungiDB:GVI51_M10417"/>
<feature type="region of interest" description="Disordered" evidence="1">
    <location>
        <begin position="155"/>
        <end position="209"/>
    </location>
</feature>
<dbReference type="InterPro" id="IPR020999">
    <property type="entry name" value="Chitin_synth_reg_RCR"/>
</dbReference>
<comment type="caution">
    <text evidence="3">The sequence shown here is derived from an EMBL/GenBank/DDBJ whole genome shotgun (WGS) entry which is preliminary data.</text>
</comment>
<keyword evidence="2" id="KW-1133">Transmembrane helix</keyword>
<dbReference type="Proteomes" id="UP000054886">
    <property type="component" value="Unassembled WGS sequence"/>
</dbReference>
<reference evidence="3 4" key="1">
    <citation type="submission" date="2015-10" db="EMBL/GenBank/DDBJ databases">
        <title>Draft genomes sequences of Candida glabrata isolates 1A, 1B, 2A, 2B, 3A and 3B.</title>
        <authorList>
            <person name="Haavelsrud O.E."/>
            <person name="Gaustad P."/>
        </authorList>
    </citation>
    <scope>NUCLEOTIDE SEQUENCE [LARGE SCALE GENOMIC DNA]</scope>
    <source>
        <strain evidence="3">910700640</strain>
    </source>
</reference>
<evidence type="ECO:0000256" key="1">
    <source>
        <dbReference type="SAM" id="MobiDB-lite"/>
    </source>
</evidence>
<evidence type="ECO:0000313" key="3">
    <source>
        <dbReference type="EMBL" id="KTB00345.1"/>
    </source>
</evidence>
<dbReference type="Pfam" id="PF12273">
    <property type="entry name" value="RCR"/>
    <property type="match status" value="1"/>
</dbReference>
<name>A0A0W0DQ76_CANGB</name>
<proteinExistence type="predicted"/>
<dbReference type="VEuPathDB" id="FungiDB:GW608_M10395"/>
<dbReference type="PANTHER" id="PTHR28187">
    <property type="entry name" value="PROTEIN RCR1-RELATED"/>
    <property type="match status" value="1"/>
</dbReference>
<dbReference type="VEuPathDB" id="FungiDB:CAGL0M10417g"/>
<feature type="compositionally biased region" description="Polar residues" evidence="1">
    <location>
        <begin position="171"/>
        <end position="187"/>
    </location>
</feature>
<organism evidence="3 4">
    <name type="scientific">Candida glabrata</name>
    <name type="common">Yeast</name>
    <name type="synonym">Torulopsis glabrata</name>
    <dbReference type="NCBI Taxonomy" id="5478"/>
    <lineage>
        <taxon>Eukaryota</taxon>
        <taxon>Fungi</taxon>
        <taxon>Dikarya</taxon>
        <taxon>Ascomycota</taxon>
        <taxon>Saccharomycotina</taxon>
        <taxon>Saccharomycetes</taxon>
        <taxon>Saccharomycetales</taxon>
        <taxon>Saccharomycetaceae</taxon>
        <taxon>Nakaseomyces</taxon>
    </lineage>
</organism>
<evidence type="ECO:0000256" key="2">
    <source>
        <dbReference type="SAM" id="Phobius"/>
    </source>
</evidence>
<keyword evidence="2" id="KW-0472">Membrane</keyword>
<accession>A0A0W0DQ76</accession>
<dbReference type="PANTHER" id="PTHR28187:SF1">
    <property type="entry name" value="PROTEIN RCR1-RELATED"/>
    <property type="match status" value="1"/>
</dbReference>
<dbReference type="VEuPathDB" id="FungiDB:GWK60_M10395"/>
<feature type="compositionally biased region" description="Polar residues" evidence="1">
    <location>
        <begin position="195"/>
        <end position="209"/>
    </location>
</feature>
<gene>
    <name evidence="3" type="ORF">AO440_004305</name>
</gene>
<dbReference type="AlphaFoldDB" id="A0A0W0DQ76"/>
<dbReference type="OrthoDB" id="4088875at2759"/>
<dbReference type="GO" id="GO:0016192">
    <property type="term" value="P:vesicle-mediated transport"/>
    <property type="evidence" value="ECO:0007669"/>
    <property type="project" value="TreeGrafter"/>
</dbReference>
<evidence type="ECO:0000313" key="4">
    <source>
        <dbReference type="Proteomes" id="UP000054886"/>
    </source>
</evidence>
<dbReference type="VEuPathDB" id="FungiDB:B1J91_M10417g"/>
<keyword evidence="2" id="KW-0812">Transmembrane</keyword>
<protein>
    <submittedName>
        <fullName evidence="3">Protein RCR2</fullName>
    </submittedName>
</protein>
<dbReference type="EMBL" id="LLZZ01000139">
    <property type="protein sequence ID" value="KTB00345.1"/>
    <property type="molecule type" value="Genomic_DNA"/>
</dbReference>
<feature type="transmembrane region" description="Helical" evidence="2">
    <location>
        <begin position="29"/>
        <end position="50"/>
    </location>
</feature>